<dbReference type="GO" id="GO:0001228">
    <property type="term" value="F:DNA-binding transcription activator activity, RNA polymerase II-specific"/>
    <property type="evidence" value="ECO:0007669"/>
    <property type="project" value="TreeGrafter"/>
</dbReference>
<accession>A0A319E205</accession>
<keyword evidence="10" id="KW-1185">Reference proteome</keyword>
<keyword evidence="4" id="KW-0238">DNA-binding</keyword>
<evidence type="ECO:0000256" key="1">
    <source>
        <dbReference type="ARBA" id="ARBA00022723"/>
    </source>
</evidence>
<dbReference type="InterPro" id="IPR001138">
    <property type="entry name" value="Zn2Cys6_DnaBD"/>
</dbReference>
<keyword evidence="2" id="KW-0862">Zinc</keyword>
<evidence type="ECO:0000313" key="10">
    <source>
        <dbReference type="Proteomes" id="UP000248423"/>
    </source>
</evidence>
<evidence type="ECO:0000259" key="8">
    <source>
        <dbReference type="PROSITE" id="PS50048"/>
    </source>
</evidence>
<dbReference type="Pfam" id="PF00172">
    <property type="entry name" value="Zn_clus"/>
    <property type="match status" value="1"/>
</dbReference>
<name>A0A319E205_ASPSB</name>
<keyword evidence="6" id="KW-0539">Nucleus</keyword>
<dbReference type="GO" id="GO:0008270">
    <property type="term" value="F:zinc ion binding"/>
    <property type="evidence" value="ECO:0007669"/>
    <property type="project" value="InterPro"/>
</dbReference>
<protein>
    <recommendedName>
        <fullName evidence="8">Zn(2)-C6 fungal-type domain-containing protein</fullName>
    </recommendedName>
</protein>
<dbReference type="STRING" id="1448318.A0A319E205"/>
<dbReference type="VEuPathDB" id="FungiDB:BO78DRAFT_373845"/>
<dbReference type="PANTHER" id="PTHR31944:SF131">
    <property type="entry name" value="HEME-RESPONSIVE ZINC FINGER TRANSCRIPTION FACTOR HAP1"/>
    <property type="match status" value="1"/>
</dbReference>
<dbReference type="PROSITE" id="PS50048">
    <property type="entry name" value="ZN2_CY6_FUNGAL_2"/>
    <property type="match status" value="1"/>
</dbReference>
<keyword evidence="5" id="KW-0804">Transcription</keyword>
<dbReference type="Gene3D" id="4.10.240.10">
    <property type="entry name" value="Zn(2)-C6 fungal-type DNA-binding domain"/>
    <property type="match status" value="1"/>
</dbReference>
<dbReference type="AlphaFoldDB" id="A0A319E205"/>
<keyword evidence="1" id="KW-0479">Metal-binding</keyword>
<dbReference type="GO" id="GO:0006351">
    <property type="term" value="P:DNA-templated transcription"/>
    <property type="evidence" value="ECO:0007669"/>
    <property type="project" value="InterPro"/>
</dbReference>
<feature type="region of interest" description="Disordered" evidence="7">
    <location>
        <begin position="401"/>
        <end position="427"/>
    </location>
</feature>
<dbReference type="Proteomes" id="UP000248423">
    <property type="component" value="Unassembled WGS sequence"/>
</dbReference>
<keyword evidence="3" id="KW-0805">Transcription regulation</keyword>
<feature type="compositionally biased region" description="Polar residues" evidence="7">
    <location>
        <begin position="64"/>
        <end position="73"/>
    </location>
</feature>
<dbReference type="CDD" id="cd12148">
    <property type="entry name" value="fungal_TF_MHR"/>
    <property type="match status" value="1"/>
</dbReference>
<dbReference type="SUPFAM" id="SSF57701">
    <property type="entry name" value="Zn2/Cys6 DNA-binding domain"/>
    <property type="match status" value="1"/>
</dbReference>
<evidence type="ECO:0000256" key="4">
    <source>
        <dbReference type="ARBA" id="ARBA00023125"/>
    </source>
</evidence>
<evidence type="ECO:0000313" key="9">
    <source>
        <dbReference type="EMBL" id="PYI04091.1"/>
    </source>
</evidence>
<evidence type="ECO:0000256" key="6">
    <source>
        <dbReference type="ARBA" id="ARBA00023242"/>
    </source>
</evidence>
<dbReference type="GO" id="GO:0005634">
    <property type="term" value="C:nucleus"/>
    <property type="evidence" value="ECO:0007669"/>
    <property type="project" value="TreeGrafter"/>
</dbReference>
<reference evidence="9 10" key="1">
    <citation type="submission" date="2018-02" db="EMBL/GenBank/DDBJ databases">
        <title>The genomes of Aspergillus section Nigri reveals drivers in fungal speciation.</title>
        <authorList>
            <consortium name="DOE Joint Genome Institute"/>
            <person name="Vesth T.C."/>
            <person name="Nybo J."/>
            <person name="Theobald S."/>
            <person name="Brandl J."/>
            <person name="Frisvad J.C."/>
            <person name="Nielsen K.F."/>
            <person name="Lyhne E.K."/>
            <person name="Kogle M.E."/>
            <person name="Kuo A."/>
            <person name="Riley R."/>
            <person name="Clum A."/>
            <person name="Nolan M."/>
            <person name="Lipzen A."/>
            <person name="Salamov A."/>
            <person name="Henrissat B."/>
            <person name="Wiebenga A."/>
            <person name="De vries R.P."/>
            <person name="Grigoriev I.V."/>
            <person name="Mortensen U.H."/>
            <person name="Andersen M.R."/>
            <person name="Baker S.E."/>
        </authorList>
    </citation>
    <scope>NUCLEOTIDE SEQUENCE [LARGE SCALE GENOMIC DNA]</scope>
    <source>
        <strain evidence="9 10">CBS 121057</strain>
    </source>
</reference>
<evidence type="ECO:0000256" key="7">
    <source>
        <dbReference type="SAM" id="MobiDB-lite"/>
    </source>
</evidence>
<feature type="region of interest" description="Disordered" evidence="7">
    <location>
        <begin position="64"/>
        <end position="98"/>
    </location>
</feature>
<dbReference type="Pfam" id="PF04082">
    <property type="entry name" value="Fungal_trans"/>
    <property type="match status" value="1"/>
</dbReference>
<evidence type="ECO:0000256" key="2">
    <source>
        <dbReference type="ARBA" id="ARBA00022833"/>
    </source>
</evidence>
<dbReference type="OrthoDB" id="4337792at2759"/>
<feature type="compositionally biased region" description="Polar residues" evidence="7">
    <location>
        <begin position="415"/>
        <end position="427"/>
    </location>
</feature>
<evidence type="ECO:0000256" key="3">
    <source>
        <dbReference type="ARBA" id="ARBA00023015"/>
    </source>
</evidence>
<organism evidence="9 10">
    <name type="scientific">Aspergillus sclerotiicarbonarius (strain CBS 121057 / IBT 28362)</name>
    <dbReference type="NCBI Taxonomy" id="1448318"/>
    <lineage>
        <taxon>Eukaryota</taxon>
        <taxon>Fungi</taxon>
        <taxon>Dikarya</taxon>
        <taxon>Ascomycota</taxon>
        <taxon>Pezizomycotina</taxon>
        <taxon>Eurotiomycetes</taxon>
        <taxon>Eurotiomycetidae</taxon>
        <taxon>Eurotiales</taxon>
        <taxon>Aspergillaceae</taxon>
        <taxon>Aspergillus</taxon>
        <taxon>Aspergillus subgen. Circumdati</taxon>
    </lineage>
</organism>
<dbReference type="SMART" id="SM00066">
    <property type="entry name" value="GAL4"/>
    <property type="match status" value="1"/>
</dbReference>
<feature type="compositionally biased region" description="Low complexity" evidence="7">
    <location>
        <begin position="74"/>
        <end position="93"/>
    </location>
</feature>
<proteinExistence type="predicted"/>
<feature type="domain" description="Zn(2)-C6 fungal-type" evidence="8">
    <location>
        <begin position="14"/>
        <end position="44"/>
    </location>
</feature>
<evidence type="ECO:0000256" key="5">
    <source>
        <dbReference type="ARBA" id="ARBA00023163"/>
    </source>
</evidence>
<dbReference type="PROSITE" id="PS00463">
    <property type="entry name" value="ZN2_CY6_FUNGAL_1"/>
    <property type="match status" value="1"/>
</dbReference>
<dbReference type="InterPro" id="IPR051430">
    <property type="entry name" value="Fungal_TF_Env_Response"/>
</dbReference>
<gene>
    <name evidence="9" type="ORF">BO78DRAFT_373845</name>
</gene>
<dbReference type="InterPro" id="IPR007219">
    <property type="entry name" value="XnlR_reg_dom"/>
</dbReference>
<sequence>MSDPDGRRRRPAVSCNLCRKRKIRCNRQKPCSNCLRARNGACIYGTPQSQPDSSPATHIALDSASRTSRPTLPSHTGSLVNSSSVSTPISQSSAQETELGRMKLKIQQLEEQLAKQAPPIQSPLLTHDSNSNIETTSSRLGGTFHVHTERDSLGQPQAIARSIAYKTRLLGQSHWAVNGILLIRDIFETTEAHSSDAWAGIERCKSLARVIKARRAPPWPLPPTPDVPLKEVADILVENYLRTSESIYRILHVPTFRRDYGALWVSATPNTTFLILLKLVLAIGATTYDQQFSLRSAAIRWVYEAQTWVSEPKFKSRLDIQSLQISLLLLVAQERLGVGELIWISAGALLRKAIHMGLHRDPIHIPQGRATFVAEMRRRLWNTILELSLLSSLASGGPPLISVTDSDTAPPGNFSDEQLTSDNPFPTSDHTPVSVAIALRATFPTRLAIVKHLNDLSSSTSTYKDTLRLDADLRTAYKTLTQTLPATQPTPFSIHAIDFLMHRYLLSLHAPYFGPSLHENAYAFSRKVVIDSSFKIWRTACPSPPPASPNNDSDIPLLATTTSGFYPTTTTQSAFLIALELRAQLQEDSLGPVLLRPDLLAVVEEAPGWCLRVIAAGETNVKGYLLTRIMGAQIEGLRSGRGREEIANMLIKAVEHVEGVCMPMLNGMVKEMGEGVDRLVLETPVEGTGIGEWELGGMTPDDLFDPSTAEPMNWIFNEDVILGW</sequence>
<dbReference type="InterPro" id="IPR036864">
    <property type="entry name" value="Zn2-C6_fun-type_DNA-bd_sf"/>
</dbReference>
<dbReference type="GO" id="GO:0000978">
    <property type="term" value="F:RNA polymerase II cis-regulatory region sequence-specific DNA binding"/>
    <property type="evidence" value="ECO:0007669"/>
    <property type="project" value="TreeGrafter"/>
</dbReference>
<dbReference type="SMART" id="SM00906">
    <property type="entry name" value="Fungal_trans"/>
    <property type="match status" value="1"/>
</dbReference>
<dbReference type="CDD" id="cd00067">
    <property type="entry name" value="GAL4"/>
    <property type="match status" value="1"/>
</dbReference>
<dbReference type="EMBL" id="KZ826373">
    <property type="protein sequence ID" value="PYI04091.1"/>
    <property type="molecule type" value="Genomic_DNA"/>
</dbReference>
<dbReference type="PANTHER" id="PTHR31944">
    <property type="entry name" value="HEME-RESPONSIVE ZINC FINGER TRANSCRIPTION FACTOR HAP1"/>
    <property type="match status" value="1"/>
</dbReference>